<dbReference type="EMBL" id="JANAVB010024574">
    <property type="protein sequence ID" value="KAJ6822208.1"/>
    <property type="molecule type" value="Genomic_DNA"/>
</dbReference>
<dbReference type="EMBL" id="JANAVB010033217">
    <property type="protein sequence ID" value="KAJ6809033.1"/>
    <property type="molecule type" value="Genomic_DNA"/>
</dbReference>
<feature type="region of interest" description="Disordered" evidence="1">
    <location>
        <begin position="110"/>
        <end position="149"/>
    </location>
</feature>
<dbReference type="PANTHER" id="PTHR33738:SF8">
    <property type="entry name" value="OS05G0454500 PROTEIN"/>
    <property type="match status" value="1"/>
</dbReference>
<evidence type="ECO:0000313" key="5">
    <source>
        <dbReference type="Proteomes" id="UP001140949"/>
    </source>
</evidence>
<dbReference type="Proteomes" id="UP001140949">
    <property type="component" value="Unassembled WGS sequence"/>
</dbReference>
<feature type="compositionally biased region" description="Polar residues" evidence="1">
    <location>
        <begin position="52"/>
        <end position="86"/>
    </location>
</feature>
<organism evidence="4 5">
    <name type="scientific">Iris pallida</name>
    <name type="common">Sweet iris</name>
    <dbReference type="NCBI Taxonomy" id="29817"/>
    <lineage>
        <taxon>Eukaryota</taxon>
        <taxon>Viridiplantae</taxon>
        <taxon>Streptophyta</taxon>
        <taxon>Embryophyta</taxon>
        <taxon>Tracheophyta</taxon>
        <taxon>Spermatophyta</taxon>
        <taxon>Magnoliopsida</taxon>
        <taxon>Liliopsida</taxon>
        <taxon>Asparagales</taxon>
        <taxon>Iridaceae</taxon>
        <taxon>Iridoideae</taxon>
        <taxon>Irideae</taxon>
        <taxon>Iris</taxon>
    </lineage>
</organism>
<reference evidence="4" key="2">
    <citation type="submission" date="2023-04" db="EMBL/GenBank/DDBJ databases">
        <authorList>
            <person name="Bruccoleri R.E."/>
            <person name="Oakeley E.J."/>
            <person name="Faust A.-M."/>
            <person name="Dessus-Babus S."/>
            <person name="Altorfer M."/>
            <person name="Burckhardt D."/>
            <person name="Oertli M."/>
            <person name="Naumann U."/>
            <person name="Petersen F."/>
            <person name="Wong J."/>
        </authorList>
    </citation>
    <scope>NUCLEOTIDE SEQUENCE</scope>
    <source>
        <strain evidence="4">GSM-AAB239-AS_SAM_17_03QT</strain>
        <tissue evidence="4">Leaf</tissue>
    </source>
</reference>
<gene>
    <name evidence="2" type="ORF">M6B38_164160</name>
    <name evidence="4" type="ORF">M6B38_373675</name>
    <name evidence="3" type="ORF">M6B38_390385</name>
</gene>
<keyword evidence="5" id="KW-1185">Reference proteome</keyword>
<reference evidence="4" key="1">
    <citation type="journal article" date="2023" name="GigaByte">
        <title>Genome assembly of the bearded iris, Iris pallida Lam.</title>
        <authorList>
            <person name="Bruccoleri R.E."/>
            <person name="Oakeley E.J."/>
            <person name="Faust A.M.E."/>
            <person name="Altorfer M."/>
            <person name="Dessus-Babus S."/>
            <person name="Burckhardt D."/>
            <person name="Oertli M."/>
            <person name="Naumann U."/>
            <person name="Petersen F."/>
            <person name="Wong J."/>
        </authorList>
    </citation>
    <scope>NUCLEOTIDE SEQUENCE</scope>
    <source>
        <strain evidence="4">GSM-AAB239-AS_SAM_17_03QT</strain>
    </source>
</reference>
<sequence>MEEKNKKAAKSFVDKYFPVKQPNPLKSDILDGIFPPKNHQDPWKKQGGAGVGQSSHVHNTKTTTSGCNSQGSHSKGQGTYHKGNSGSIFLEASDPCHMGSSVDYGCRDYYPSSKQHPVGYDREKERKDGYDYPDPENSRGEWWQGSLYY</sequence>
<comment type="caution">
    <text evidence="4">The sequence shown here is derived from an EMBL/GenBank/DDBJ whole genome shotgun (WGS) entry which is preliminary data.</text>
</comment>
<dbReference type="AlphaFoldDB" id="A0AAX6GD18"/>
<protein>
    <submittedName>
        <fullName evidence="4">Uncharacterized protein</fullName>
    </submittedName>
</protein>
<dbReference type="EMBL" id="JANAVB010021170">
    <property type="protein sequence ID" value="KAJ6826138.1"/>
    <property type="molecule type" value="Genomic_DNA"/>
</dbReference>
<dbReference type="PANTHER" id="PTHR33738">
    <property type="entry name" value="EMB|CAB82975.1"/>
    <property type="match status" value="1"/>
</dbReference>
<name>A0AAX6GD18_IRIPA</name>
<accession>A0AAX6GD18</accession>
<evidence type="ECO:0000313" key="2">
    <source>
        <dbReference type="EMBL" id="KAJ6809033.1"/>
    </source>
</evidence>
<proteinExistence type="predicted"/>
<evidence type="ECO:0000313" key="4">
    <source>
        <dbReference type="EMBL" id="KAJ6826138.1"/>
    </source>
</evidence>
<feature type="region of interest" description="Disordered" evidence="1">
    <location>
        <begin position="27"/>
        <end position="86"/>
    </location>
</feature>
<evidence type="ECO:0000313" key="3">
    <source>
        <dbReference type="EMBL" id="KAJ6822208.1"/>
    </source>
</evidence>
<feature type="compositionally biased region" description="Basic and acidic residues" evidence="1">
    <location>
        <begin position="119"/>
        <end position="130"/>
    </location>
</feature>
<evidence type="ECO:0000256" key="1">
    <source>
        <dbReference type="SAM" id="MobiDB-lite"/>
    </source>
</evidence>